<dbReference type="Proteomes" id="UP000593564">
    <property type="component" value="Unassembled WGS sequence"/>
</dbReference>
<accession>A0A7J7G0X5</accession>
<reference evidence="2 3" key="2">
    <citation type="submission" date="2020-07" db="EMBL/GenBank/DDBJ databases">
        <title>Genome assembly of wild tea tree DASZ reveals pedigree and selection history of tea varieties.</title>
        <authorList>
            <person name="Zhang W."/>
        </authorList>
    </citation>
    <scope>NUCLEOTIDE SEQUENCE [LARGE SCALE GENOMIC DNA]</scope>
    <source>
        <strain evidence="3">cv. G240</strain>
        <tissue evidence="2">Leaf</tissue>
    </source>
</reference>
<reference evidence="3" key="1">
    <citation type="journal article" date="2020" name="Nat. Commun.">
        <title>Genome assembly of wild tea tree DASZ reveals pedigree and selection history of tea varieties.</title>
        <authorList>
            <person name="Zhang W."/>
            <person name="Zhang Y."/>
            <person name="Qiu H."/>
            <person name="Guo Y."/>
            <person name="Wan H."/>
            <person name="Zhang X."/>
            <person name="Scossa F."/>
            <person name="Alseekh S."/>
            <person name="Zhang Q."/>
            <person name="Wang P."/>
            <person name="Xu L."/>
            <person name="Schmidt M.H."/>
            <person name="Jia X."/>
            <person name="Li D."/>
            <person name="Zhu A."/>
            <person name="Guo F."/>
            <person name="Chen W."/>
            <person name="Ni D."/>
            <person name="Usadel B."/>
            <person name="Fernie A.R."/>
            <person name="Wen W."/>
        </authorList>
    </citation>
    <scope>NUCLEOTIDE SEQUENCE [LARGE SCALE GENOMIC DNA]</scope>
    <source>
        <strain evidence="3">cv. G240</strain>
    </source>
</reference>
<feature type="compositionally biased region" description="Low complexity" evidence="1">
    <location>
        <begin position="193"/>
        <end position="202"/>
    </location>
</feature>
<dbReference type="EMBL" id="JACBKZ010000014">
    <property type="protein sequence ID" value="KAF5934282.1"/>
    <property type="molecule type" value="Genomic_DNA"/>
</dbReference>
<protein>
    <submittedName>
        <fullName evidence="2">Uncharacterized protein</fullName>
    </submittedName>
</protein>
<evidence type="ECO:0000313" key="3">
    <source>
        <dbReference type="Proteomes" id="UP000593564"/>
    </source>
</evidence>
<proteinExistence type="predicted"/>
<organism evidence="2 3">
    <name type="scientific">Camellia sinensis</name>
    <name type="common">Tea plant</name>
    <name type="synonym">Thea sinensis</name>
    <dbReference type="NCBI Taxonomy" id="4442"/>
    <lineage>
        <taxon>Eukaryota</taxon>
        <taxon>Viridiplantae</taxon>
        <taxon>Streptophyta</taxon>
        <taxon>Embryophyta</taxon>
        <taxon>Tracheophyta</taxon>
        <taxon>Spermatophyta</taxon>
        <taxon>Magnoliopsida</taxon>
        <taxon>eudicotyledons</taxon>
        <taxon>Gunneridae</taxon>
        <taxon>Pentapetalae</taxon>
        <taxon>asterids</taxon>
        <taxon>Ericales</taxon>
        <taxon>Theaceae</taxon>
        <taxon>Camellia</taxon>
    </lineage>
</organism>
<feature type="region of interest" description="Disordered" evidence="1">
    <location>
        <begin position="193"/>
        <end position="281"/>
    </location>
</feature>
<dbReference type="AlphaFoldDB" id="A0A7J7G0X5"/>
<keyword evidence="3" id="KW-1185">Reference proteome</keyword>
<evidence type="ECO:0000256" key="1">
    <source>
        <dbReference type="SAM" id="MobiDB-lite"/>
    </source>
</evidence>
<evidence type="ECO:0000313" key="2">
    <source>
        <dbReference type="EMBL" id="KAF5934282.1"/>
    </source>
</evidence>
<gene>
    <name evidence="2" type="ORF">HYC85_030453</name>
</gene>
<feature type="compositionally biased region" description="Acidic residues" evidence="1">
    <location>
        <begin position="231"/>
        <end position="254"/>
    </location>
</feature>
<sequence length="281" mass="30700">MWLLARTGGSIYECSFVTSSLGFESATFHGRRPFFPFGARFSVFDFRSRRPCASVRDRLTISVYSADFPDRKLVFPTFEPLFLAFHTTIVIYSSGRPPIWRLKAHQLGPKAAGGQLFKDQKLLIWPKQGCGNTTGRKGRPPAGHEFIDVPDLPPASFEYTRQSLAMNASMMGMLQRTFDLLALYSIPIPMAGGAPAGPSVPARGRDEEGRIFPRTRGGRTHVGSSSRAPVPDDDDDEESEAEAEVESESSEEETGGGSSSGSDDDADDAPGPSSRKRTRTD</sequence>
<name>A0A7J7G0X5_CAMSI</name>
<comment type="caution">
    <text evidence="2">The sequence shown here is derived from an EMBL/GenBank/DDBJ whole genome shotgun (WGS) entry which is preliminary data.</text>
</comment>